<accession>A0A5C5FPL3</accession>
<reference evidence="2 3" key="1">
    <citation type="submission" date="2019-03" db="EMBL/GenBank/DDBJ databases">
        <title>Rhodosporidium diobovatum UCD-FST 08-225 genome sequencing, assembly, and annotation.</title>
        <authorList>
            <person name="Fakankun I.U."/>
            <person name="Fristensky B."/>
            <person name="Levin D.B."/>
        </authorList>
    </citation>
    <scope>NUCLEOTIDE SEQUENCE [LARGE SCALE GENOMIC DNA]</scope>
    <source>
        <strain evidence="2 3">UCD-FST 08-225</strain>
    </source>
</reference>
<keyword evidence="3" id="KW-1185">Reference proteome</keyword>
<organism evidence="2 3">
    <name type="scientific">Rhodotorula diobovata</name>
    <dbReference type="NCBI Taxonomy" id="5288"/>
    <lineage>
        <taxon>Eukaryota</taxon>
        <taxon>Fungi</taxon>
        <taxon>Dikarya</taxon>
        <taxon>Basidiomycota</taxon>
        <taxon>Pucciniomycotina</taxon>
        <taxon>Microbotryomycetes</taxon>
        <taxon>Sporidiobolales</taxon>
        <taxon>Sporidiobolaceae</taxon>
        <taxon>Rhodotorula</taxon>
    </lineage>
</organism>
<gene>
    <name evidence="2" type="ORF">DMC30DRAFT_355801</name>
</gene>
<dbReference type="EMBL" id="SOZI01000148">
    <property type="protein sequence ID" value="TNY18262.1"/>
    <property type="molecule type" value="Genomic_DNA"/>
</dbReference>
<feature type="region of interest" description="Disordered" evidence="1">
    <location>
        <begin position="1"/>
        <end position="39"/>
    </location>
</feature>
<dbReference type="Proteomes" id="UP000311382">
    <property type="component" value="Unassembled WGS sequence"/>
</dbReference>
<evidence type="ECO:0000313" key="2">
    <source>
        <dbReference type="EMBL" id="TNY18262.1"/>
    </source>
</evidence>
<sequence>MLRTARIARPWVLSTRASHSSAASPPPPRPPRRAPPVETDDLCIPLRAPYAIADYLPAPGQSPSLDRATLLKLHRLAALEPPATEDEWAQLADLDELVAIVQAVRDVDTSVLGIAPGEMVDARVRAEPRPVDWSASASAAQQGAATAQDPPEARGQALLKLAKRTEGAYYVAPMPDNVRTRKRSSSSEEAPLSEDEY</sequence>
<dbReference type="AlphaFoldDB" id="A0A5C5FPL3"/>
<name>A0A5C5FPL3_9BASI</name>
<protein>
    <submittedName>
        <fullName evidence="2">Uncharacterized protein</fullName>
    </submittedName>
</protein>
<evidence type="ECO:0000313" key="3">
    <source>
        <dbReference type="Proteomes" id="UP000311382"/>
    </source>
</evidence>
<feature type="region of interest" description="Disordered" evidence="1">
    <location>
        <begin position="172"/>
        <end position="197"/>
    </location>
</feature>
<proteinExistence type="predicted"/>
<dbReference type="OrthoDB" id="5522061at2759"/>
<feature type="compositionally biased region" description="Low complexity" evidence="1">
    <location>
        <begin position="134"/>
        <end position="148"/>
    </location>
</feature>
<evidence type="ECO:0000256" key="1">
    <source>
        <dbReference type="SAM" id="MobiDB-lite"/>
    </source>
</evidence>
<feature type="region of interest" description="Disordered" evidence="1">
    <location>
        <begin position="131"/>
        <end position="157"/>
    </location>
</feature>
<comment type="caution">
    <text evidence="2">The sequence shown here is derived from an EMBL/GenBank/DDBJ whole genome shotgun (WGS) entry which is preliminary data.</text>
</comment>